<dbReference type="EMBL" id="MAAO01000006">
    <property type="protein sequence ID" value="OUR97156.1"/>
    <property type="molecule type" value="Genomic_DNA"/>
</dbReference>
<dbReference type="Gene3D" id="3.40.190.290">
    <property type="match status" value="1"/>
</dbReference>
<accession>A0A1Y5F8A9</accession>
<evidence type="ECO:0000313" key="7">
    <source>
        <dbReference type="Proteomes" id="UP000196531"/>
    </source>
</evidence>
<dbReference type="SUPFAM" id="SSF53850">
    <property type="entry name" value="Periplasmic binding protein-like II"/>
    <property type="match status" value="1"/>
</dbReference>
<reference evidence="7" key="1">
    <citation type="journal article" date="2017" name="Proc. Natl. Acad. Sci. U.S.A.">
        <title>Simulation of Deepwater Horizon oil plume reveals substrate specialization within a complex community of hydrocarbon-degraders.</title>
        <authorList>
            <person name="Hu P."/>
            <person name="Dubinsky E.A."/>
            <person name="Probst A.J."/>
            <person name="Wang J."/>
            <person name="Sieber C.M.K."/>
            <person name="Tom L.M."/>
            <person name="Gardinali P."/>
            <person name="Banfield J.F."/>
            <person name="Atlas R.M."/>
            <person name="Andersen G.L."/>
        </authorList>
    </citation>
    <scope>NUCLEOTIDE SEQUENCE [LARGE SCALE GENOMIC DNA]</scope>
</reference>
<dbReference type="CDD" id="cd05466">
    <property type="entry name" value="PBP2_LTTR_substrate"/>
    <property type="match status" value="1"/>
</dbReference>
<feature type="domain" description="HTH lysR-type" evidence="5">
    <location>
        <begin position="6"/>
        <end position="63"/>
    </location>
</feature>
<organism evidence="6 7">
    <name type="scientific">Halobacteriovorax marinus</name>
    <dbReference type="NCBI Taxonomy" id="97084"/>
    <lineage>
        <taxon>Bacteria</taxon>
        <taxon>Pseudomonadati</taxon>
        <taxon>Bdellovibrionota</taxon>
        <taxon>Bacteriovoracia</taxon>
        <taxon>Bacteriovoracales</taxon>
        <taxon>Halobacteriovoraceae</taxon>
        <taxon>Halobacteriovorax</taxon>
    </lineage>
</organism>
<dbReference type="Pfam" id="PF00126">
    <property type="entry name" value="HTH_1"/>
    <property type="match status" value="1"/>
</dbReference>
<dbReference type="PROSITE" id="PS50931">
    <property type="entry name" value="HTH_LYSR"/>
    <property type="match status" value="1"/>
</dbReference>
<dbReference type="Gene3D" id="1.10.10.10">
    <property type="entry name" value="Winged helix-like DNA-binding domain superfamily/Winged helix DNA-binding domain"/>
    <property type="match status" value="1"/>
</dbReference>
<comment type="similarity">
    <text evidence="1">Belongs to the LysR transcriptional regulatory family.</text>
</comment>
<dbReference type="Pfam" id="PF03466">
    <property type="entry name" value="LysR_substrate"/>
    <property type="match status" value="1"/>
</dbReference>
<keyword evidence="4" id="KW-0804">Transcription</keyword>
<dbReference type="InterPro" id="IPR036388">
    <property type="entry name" value="WH-like_DNA-bd_sf"/>
</dbReference>
<evidence type="ECO:0000256" key="1">
    <source>
        <dbReference type="ARBA" id="ARBA00009437"/>
    </source>
</evidence>
<dbReference type="InterPro" id="IPR036390">
    <property type="entry name" value="WH_DNA-bd_sf"/>
</dbReference>
<evidence type="ECO:0000256" key="3">
    <source>
        <dbReference type="ARBA" id="ARBA00023125"/>
    </source>
</evidence>
<keyword evidence="3" id="KW-0238">DNA-binding</keyword>
<dbReference type="GO" id="GO:0003700">
    <property type="term" value="F:DNA-binding transcription factor activity"/>
    <property type="evidence" value="ECO:0007669"/>
    <property type="project" value="InterPro"/>
</dbReference>
<dbReference type="Proteomes" id="UP000196531">
    <property type="component" value="Unassembled WGS sequence"/>
</dbReference>
<evidence type="ECO:0000259" key="5">
    <source>
        <dbReference type="PROSITE" id="PS50931"/>
    </source>
</evidence>
<proteinExistence type="inferred from homology"/>
<gene>
    <name evidence="6" type="ORF">A9Q84_12580</name>
</gene>
<dbReference type="InterPro" id="IPR005119">
    <property type="entry name" value="LysR_subst-bd"/>
</dbReference>
<comment type="caution">
    <text evidence="6">The sequence shown here is derived from an EMBL/GenBank/DDBJ whole genome shotgun (WGS) entry which is preliminary data.</text>
</comment>
<protein>
    <recommendedName>
        <fullName evidence="5">HTH lysR-type domain-containing protein</fullName>
    </recommendedName>
</protein>
<name>A0A1Y5F8A9_9BACT</name>
<dbReference type="GO" id="GO:0000976">
    <property type="term" value="F:transcription cis-regulatory region binding"/>
    <property type="evidence" value="ECO:0007669"/>
    <property type="project" value="TreeGrafter"/>
</dbReference>
<evidence type="ECO:0000256" key="2">
    <source>
        <dbReference type="ARBA" id="ARBA00023015"/>
    </source>
</evidence>
<evidence type="ECO:0000313" key="6">
    <source>
        <dbReference type="EMBL" id="OUR97156.1"/>
    </source>
</evidence>
<dbReference type="SUPFAM" id="SSF46785">
    <property type="entry name" value="Winged helix' DNA-binding domain"/>
    <property type="match status" value="1"/>
</dbReference>
<dbReference type="PANTHER" id="PTHR30126:SF40">
    <property type="entry name" value="HTH-TYPE TRANSCRIPTIONAL REGULATOR GLTR"/>
    <property type="match status" value="1"/>
</dbReference>
<keyword evidence="2" id="KW-0805">Transcription regulation</keyword>
<sequence>MFIDSFNLNLLRIFECVYRNQNMTKASYELHMTQSGVSQNIKNLEEVLGFTLFDRIKKKPIPTEKAHLMYEMCRSNLYNIEATLGKLMGVEQEFSGTISIGLPIEFGNNIILPLLSEFSKKNTSVTYRIVYGHAAEMNQLILKGELDFSVVDTFGFDKEIKTEIISSEELVLCASKNYFSKKKSSSKIDKNFFETLEYITYIEGAPILKNWFKHHYGFSNLSINSKATLMNVQGVAQLIVQDLGVGILPVHMVERLKKRGEDIHIFRAKSGPLYNSLSIAYLESKTMSSGTRECIKYLSNSLK</sequence>
<dbReference type="InterPro" id="IPR000847">
    <property type="entry name" value="LysR_HTH_N"/>
</dbReference>
<dbReference type="AlphaFoldDB" id="A0A1Y5F8A9"/>
<evidence type="ECO:0000256" key="4">
    <source>
        <dbReference type="ARBA" id="ARBA00023163"/>
    </source>
</evidence>
<dbReference type="PANTHER" id="PTHR30126">
    <property type="entry name" value="HTH-TYPE TRANSCRIPTIONAL REGULATOR"/>
    <property type="match status" value="1"/>
</dbReference>
<dbReference type="PRINTS" id="PR00039">
    <property type="entry name" value="HTHLYSR"/>
</dbReference>